<evidence type="ECO:0000313" key="10">
    <source>
        <dbReference type="Proteomes" id="UP001167919"/>
    </source>
</evidence>
<keyword evidence="4 7" id="KW-0418">Kinase</keyword>
<dbReference type="EMBL" id="CP029684">
    <property type="protein sequence ID" value="QAS69266.1"/>
    <property type="molecule type" value="Genomic_DNA"/>
</dbReference>
<evidence type="ECO:0000256" key="4">
    <source>
        <dbReference type="ARBA" id="ARBA00022777"/>
    </source>
</evidence>
<evidence type="ECO:0000313" key="9">
    <source>
        <dbReference type="Proteomes" id="UP000286907"/>
    </source>
</evidence>
<comment type="function">
    <text evidence="1">Essential for recycling GMP and indirectly, cGMP.</text>
</comment>
<dbReference type="GO" id="GO:0005829">
    <property type="term" value="C:cytosol"/>
    <property type="evidence" value="ECO:0007669"/>
    <property type="project" value="TreeGrafter"/>
</dbReference>
<dbReference type="PROSITE" id="PS50052">
    <property type="entry name" value="GUANYLATE_KINASE_2"/>
    <property type="match status" value="1"/>
</dbReference>
<feature type="domain" description="Guanylate kinase-like" evidence="6">
    <location>
        <begin position="5"/>
        <end position="189"/>
    </location>
</feature>
<dbReference type="Gene3D" id="3.40.50.300">
    <property type="entry name" value="P-loop containing nucleotide triphosphate hydrolases"/>
    <property type="match status" value="2"/>
</dbReference>
<accession>A0AAJ1R9M3</accession>
<dbReference type="EMBL" id="SDWY01000003">
    <property type="protein sequence ID" value="MDN6900734.1"/>
    <property type="molecule type" value="Genomic_DNA"/>
</dbReference>
<dbReference type="AlphaFoldDB" id="A0AAJ1R9M3"/>
<comment type="similarity">
    <text evidence="2">Belongs to the guanylate kinase family.</text>
</comment>
<dbReference type="PANTHER" id="PTHR23117:SF13">
    <property type="entry name" value="GUANYLATE KINASE"/>
    <property type="match status" value="1"/>
</dbReference>
<dbReference type="Pfam" id="PF00625">
    <property type="entry name" value="Guanylate_kin"/>
    <property type="match status" value="1"/>
</dbReference>
<evidence type="ECO:0000313" key="7">
    <source>
        <dbReference type="EMBL" id="MDN6900734.1"/>
    </source>
</evidence>
<proteinExistence type="inferred from homology"/>
<reference evidence="8" key="3">
    <citation type="submission" date="2020-01" db="EMBL/GenBank/DDBJ databases">
        <authorList>
            <person name="Cousin F.J."/>
            <person name="Le Guellec R."/>
            <person name="Cretenet M."/>
        </authorList>
    </citation>
    <scope>NUCLEOTIDE SEQUENCE</scope>
    <source>
        <strain evidence="8">UCMA 15228</strain>
    </source>
</reference>
<reference evidence="7" key="2">
    <citation type="submission" date="2019-01" db="EMBL/GenBank/DDBJ databases">
        <title>Oenococcus sicerae UCMA17102.</title>
        <authorList>
            <person name="Cousin F.J."/>
            <person name="Le Guellec R."/>
            <person name="Cretenet M."/>
        </authorList>
    </citation>
    <scope>NUCLEOTIDE SEQUENCE</scope>
    <source>
        <strain evidence="7">UCMA17102</strain>
    </source>
</reference>
<dbReference type="InterPro" id="IPR008144">
    <property type="entry name" value="Guanylate_kin-like_dom"/>
</dbReference>
<gene>
    <name evidence="8" type="ORF">DLJ48_01355</name>
    <name evidence="7" type="ORF">EVC35_06910</name>
</gene>
<dbReference type="CDD" id="cd00071">
    <property type="entry name" value="GMPK"/>
    <property type="match status" value="1"/>
</dbReference>
<dbReference type="PANTHER" id="PTHR23117">
    <property type="entry name" value="GUANYLATE KINASE-RELATED"/>
    <property type="match status" value="1"/>
</dbReference>
<reference evidence="8 9" key="1">
    <citation type="journal article" date="2019" name="Syst. Appl. Microbiol.">
        <title>Oenococcus sicerae sp. nov., isolated from French cider.</title>
        <authorList>
            <person name="Cousin F.J."/>
            <person name="Le Guellec R."/>
            <person name="Chagnot C."/>
            <person name="Goux D."/>
            <person name="Dalmasso M."/>
            <person name="Laplace J.M."/>
            <person name="Cretenet M."/>
        </authorList>
    </citation>
    <scope>NUCLEOTIDE SEQUENCE [LARGE SCALE GENOMIC DNA]</scope>
    <source>
        <strain evidence="8 9">UCMA 15228</strain>
    </source>
</reference>
<keyword evidence="3" id="KW-0808">Transferase</keyword>
<keyword evidence="9" id="KW-1185">Reference proteome</keyword>
<name>A0AAJ1R9M3_9LACO</name>
<evidence type="ECO:0000259" key="6">
    <source>
        <dbReference type="PROSITE" id="PS50052"/>
    </source>
</evidence>
<protein>
    <submittedName>
        <fullName evidence="7">Guanylate kinase</fullName>
    </submittedName>
</protein>
<dbReference type="Gene3D" id="3.30.63.10">
    <property type="entry name" value="Guanylate Kinase phosphate binding domain"/>
    <property type="match status" value="1"/>
</dbReference>
<evidence type="ECO:0000256" key="5">
    <source>
        <dbReference type="ARBA" id="ARBA00048594"/>
    </source>
</evidence>
<evidence type="ECO:0000256" key="3">
    <source>
        <dbReference type="ARBA" id="ARBA00022679"/>
    </source>
</evidence>
<dbReference type="SMART" id="SM00072">
    <property type="entry name" value="GuKc"/>
    <property type="match status" value="1"/>
</dbReference>
<comment type="catalytic activity">
    <reaction evidence="5">
        <text>GMP + ATP = GDP + ADP</text>
        <dbReference type="Rhea" id="RHEA:20780"/>
        <dbReference type="ChEBI" id="CHEBI:30616"/>
        <dbReference type="ChEBI" id="CHEBI:58115"/>
        <dbReference type="ChEBI" id="CHEBI:58189"/>
        <dbReference type="ChEBI" id="CHEBI:456216"/>
        <dbReference type="EC" id="2.7.4.8"/>
    </reaction>
</comment>
<dbReference type="SUPFAM" id="SSF52540">
    <property type="entry name" value="P-loop containing nucleoside triphosphate hydrolases"/>
    <property type="match status" value="1"/>
</dbReference>
<sequence>MENENRVIVITGASGAGKTSVARYLWEKYGVPRVITHTDREPREGEIDGVDYYFENLDSWHQNHFIEQVNYSGHKYGSSYEGLERAWAKSKQSNHPGIISLVVDTVGAITYKKTLKNQAVIWFVTVSDVAGLQNRLIERGDNPIHVVERTSSADFERDMHLPTELKNQSTVIINDDWQLTQKAADHFITSLFYK</sequence>
<evidence type="ECO:0000256" key="1">
    <source>
        <dbReference type="ARBA" id="ARBA00003531"/>
    </source>
</evidence>
<evidence type="ECO:0000256" key="2">
    <source>
        <dbReference type="ARBA" id="ARBA00005790"/>
    </source>
</evidence>
<dbReference type="InterPro" id="IPR008145">
    <property type="entry name" value="GK/Ca_channel_bsu"/>
</dbReference>
<dbReference type="InterPro" id="IPR027417">
    <property type="entry name" value="P-loop_NTPase"/>
</dbReference>
<dbReference type="Proteomes" id="UP001167919">
    <property type="component" value="Unassembled WGS sequence"/>
</dbReference>
<evidence type="ECO:0000313" key="8">
    <source>
        <dbReference type="EMBL" id="QAS69266.1"/>
    </source>
</evidence>
<dbReference type="GO" id="GO:0004385">
    <property type="term" value="F:GMP kinase activity"/>
    <property type="evidence" value="ECO:0007669"/>
    <property type="project" value="UniProtKB-EC"/>
</dbReference>
<dbReference type="Proteomes" id="UP000286907">
    <property type="component" value="Chromosome"/>
</dbReference>
<organism evidence="7 10">
    <name type="scientific">Oenococcus sicerae</name>
    <dbReference type="NCBI Taxonomy" id="2203724"/>
    <lineage>
        <taxon>Bacteria</taxon>
        <taxon>Bacillati</taxon>
        <taxon>Bacillota</taxon>
        <taxon>Bacilli</taxon>
        <taxon>Lactobacillales</taxon>
        <taxon>Lactobacillaceae</taxon>
        <taxon>Oenococcus</taxon>
    </lineage>
</organism>
<dbReference type="RefSeq" id="WP_128685229.1">
    <property type="nucleotide sequence ID" value="NZ_CP029684.2"/>
</dbReference>